<dbReference type="Gene3D" id="3.90.180.10">
    <property type="entry name" value="Medium-chain alcohol dehydrogenases, catalytic domain"/>
    <property type="match status" value="1"/>
</dbReference>
<dbReference type="CDD" id="cd08276">
    <property type="entry name" value="MDR7"/>
    <property type="match status" value="1"/>
</dbReference>
<organism evidence="3 4">
    <name type="scientific">Rhizobium tropici</name>
    <dbReference type="NCBI Taxonomy" id="398"/>
    <lineage>
        <taxon>Bacteria</taxon>
        <taxon>Pseudomonadati</taxon>
        <taxon>Pseudomonadota</taxon>
        <taxon>Alphaproteobacteria</taxon>
        <taxon>Hyphomicrobiales</taxon>
        <taxon>Rhizobiaceae</taxon>
        <taxon>Rhizobium/Agrobacterium group</taxon>
        <taxon>Rhizobium</taxon>
    </lineage>
</organism>
<evidence type="ECO:0000256" key="1">
    <source>
        <dbReference type="SAM" id="MobiDB-lite"/>
    </source>
</evidence>
<dbReference type="SUPFAM" id="SSF50129">
    <property type="entry name" value="GroES-like"/>
    <property type="match status" value="1"/>
</dbReference>
<protein>
    <submittedName>
        <fullName evidence="3">NAD(P)-dependent alcohol dehydrogenase</fullName>
    </submittedName>
</protein>
<dbReference type="Proteomes" id="UP000251205">
    <property type="component" value="Unassembled WGS sequence"/>
</dbReference>
<dbReference type="InterPro" id="IPR020843">
    <property type="entry name" value="ER"/>
</dbReference>
<gene>
    <name evidence="3" type="ORF">DQ393_31095</name>
</gene>
<proteinExistence type="predicted"/>
<evidence type="ECO:0000313" key="3">
    <source>
        <dbReference type="EMBL" id="RAX37270.1"/>
    </source>
</evidence>
<dbReference type="SUPFAM" id="SSF51735">
    <property type="entry name" value="NAD(P)-binding Rossmann-fold domains"/>
    <property type="match status" value="1"/>
</dbReference>
<dbReference type="InterPro" id="IPR011032">
    <property type="entry name" value="GroES-like_sf"/>
</dbReference>
<dbReference type="OrthoDB" id="9790818at2"/>
<dbReference type="InterPro" id="IPR052711">
    <property type="entry name" value="Zinc_ADH-like"/>
</dbReference>
<dbReference type="AlphaFoldDB" id="A0A329Y9X1"/>
<dbReference type="PANTHER" id="PTHR45033:SF2">
    <property type="entry name" value="ZINC-TYPE ALCOHOL DEHYDROGENASE-LIKE PROTEIN C1773.06C"/>
    <property type="match status" value="1"/>
</dbReference>
<dbReference type="Pfam" id="PF00107">
    <property type="entry name" value="ADH_zinc_N"/>
    <property type="match status" value="1"/>
</dbReference>
<dbReference type="RefSeq" id="WP_112345534.1">
    <property type="nucleotide sequence ID" value="NZ_QMKK01000061.1"/>
</dbReference>
<comment type="caution">
    <text evidence="3">The sequence shown here is derived from an EMBL/GenBank/DDBJ whole genome shotgun (WGS) entry which is preliminary data.</text>
</comment>
<dbReference type="PANTHER" id="PTHR45033">
    <property type="match status" value="1"/>
</dbReference>
<sequence length="336" mass="35092">MHQIELTGPGLDNFQHRQRQEPSAPSRGQALVRMRAASLNFIDLAVAQGSYPGINYPLVPIADGAGEIIAIGPEVTNLSVGDRVALHPKILWHAGRANALQARTMRGVDQPGSLSEFATVDTATLVRAADHLTWEAIATLPISATTSWNALATAEIGPGSTVALLGTGGVSIFALQLAKARGGRVIITSSSDEKLDRARALGADETVNYRSNPEWDKEVLDLTGGVGADLVLDTVGSSTFARSLAAVRQGGVVYTVGFVTGSKLELDLMPLIVKAIRVVGNNTGSVANLSDAAAAIAAHRIEPVIDRVFGIAELSDAYAALAAGGHVGKLAIRLDW</sequence>
<evidence type="ECO:0000313" key="4">
    <source>
        <dbReference type="Proteomes" id="UP000251205"/>
    </source>
</evidence>
<dbReference type="SMART" id="SM00829">
    <property type="entry name" value="PKS_ER"/>
    <property type="match status" value="1"/>
</dbReference>
<name>A0A329Y9X1_RHITR</name>
<dbReference type="Gene3D" id="3.40.50.720">
    <property type="entry name" value="NAD(P)-binding Rossmann-like Domain"/>
    <property type="match status" value="1"/>
</dbReference>
<dbReference type="Pfam" id="PF08240">
    <property type="entry name" value="ADH_N"/>
    <property type="match status" value="1"/>
</dbReference>
<dbReference type="GO" id="GO:0016491">
    <property type="term" value="F:oxidoreductase activity"/>
    <property type="evidence" value="ECO:0007669"/>
    <property type="project" value="InterPro"/>
</dbReference>
<evidence type="ECO:0000259" key="2">
    <source>
        <dbReference type="SMART" id="SM00829"/>
    </source>
</evidence>
<dbReference type="InterPro" id="IPR013149">
    <property type="entry name" value="ADH-like_C"/>
</dbReference>
<dbReference type="InterPro" id="IPR036291">
    <property type="entry name" value="NAD(P)-bd_dom_sf"/>
</dbReference>
<accession>A0A329Y9X1</accession>
<dbReference type="InterPro" id="IPR013154">
    <property type="entry name" value="ADH-like_N"/>
</dbReference>
<feature type="region of interest" description="Disordered" evidence="1">
    <location>
        <begin position="1"/>
        <end position="27"/>
    </location>
</feature>
<feature type="domain" description="Enoyl reductase (ER)" evidence="2">
    <location>
        <begin position="10"/>
        <end position="332"/>
    </location>
</feature>
<reference evidence="3 4" key="1">
    <citation type="submission" date="2018-06" db="EMBL/GenBank/DDBJ databases">
        <title>Whole Genome Sequence of an efficient microsymbiont, Rhizobium tropici.</title>
        <authorList>
            <person name="Srinivasan R."/>
            <person name="Singh H.V."/>
            <person name="Srivastava R."/>
            <person name="Kumari B."/>
            <person name="Radhakrishna A."/>
        </authorList>
    </citation>
    <scope>NUCLEOTIDE SEQUENCE [LARGE SCALE GENOMIC DNA]</scope>
    <source>
        <strain evidence="3 4">IGFRI Rhizo-19</strain>
    </source>
</reference>
<dbReference type="EMBL" id="QMKK01000061">
    <property type="protein sequence ID" value="RAX37270.1"/>
    <property type="molecule type" value="Genomic_DNA"/>
</dbReference>